<evidence type="ECO:0000256" key="6">
    <source>
        <dbReference type="PROSITE-ProRule" id="PRU00209"/>
    </source>
</evidence>
<evidence type="ECO:0000256" key="2">
    <source>
        <dbReference type="ARBA" id="ARBA00022723"/>
    </source>
</evidence>
<keyword evidence="5 6" id="KW-0694">RNA-binding</keyword>
<evidence type="ECO:0000259" key="9">
    <source>
        <dbReference type="PROSITE" id="PS50199"/>
    </source>
</evidence>
<protein>
    <submittedName>
        <fullName evidence="11">PheT protein</fullName>
    </submittedName>
</protein>
<feature type="domain" description="TRNA-binding" evidence="10">
    <location>
        <begin position="57"/>
        <end position="156"/>
    </location>
</feature>
<dbReference type="SUPFAM" id="SSF90209">
    <property type="entry name" value="Ran binding protein zinc finger-like"/>
    <property type="match status" value="1"/>
</dbReference>
<dbReference type="Gene3D" id="2.40.50.140">
    <property type="entry name" value="Nucleic acid-binding proteins"/>
    <property type="match status" value="1"/>
</dbReference>
<evidence type="ECO:0000313" key="11">
    <source>
        <dbReference type="EMBL" id="CAE7913950.1"/>
    </source>
</evidence>
<name>A0A813BPC3_9DINO</name>
<dbReference type="OrthoDB" id="2154715at2759"/>
<comment type="caution">
    <text evidence="11">The sequence shown here is derived from an EMBL/GenBank/DDBJ whole genome shotgun (WGS) entry which is preliminary data.</text>
</comment>
<feature type="domain" description="RanBP2-type" evidence="9">
    <location>
        <begin position="25"/>
        <end position="54"/>
    </location>
</feature>
<evidence type="ECO:0000313" key="12">
    <source>
        <dbReference type="Proteomes" id="UP000601435"/>
    </source>
</evidence>
<evidence type="ECO:0000256" key="1">
    <source>
        <dbReference type="ARBA" id="ARBA00022555"/>
    </source>
</evidence>
<feature type="non-terminal residue" evidence="11">
    <location>
        <position position="156"/>
    </location>
</feature>
<feature type="compositionally biased region" description="Basic and acidic residues" evidence="8">
    <location>
        <begin position="7"/>
        <end position="18"/>
    </location>
</feature>
<evidence type="ECO:0000256" key="8">
    <source>
        <dbReference type="SAM" id="MobiDB-lite"/>
    </source>
</evidence>
<evidence type="ECO:0000259" key="10">
    <source>
        <dbReference type="PROSITE" id="PS50886"/>
    </source>
</evidence>
<dbReference type="InterPro" id="IPR002547">
    <property type="entry name" value="tRNA-bd_dom"/>
</dbReference>
<dbReference type="InterPro" id="IPR001876">
    <property type="entry name" value="Znf_RanBP2"/>
</dbReference>
<evidence type="ECO:0000256" key="5">
    <source>
        <dbReference type="ARBA" id="ARBA00022884"/>
    </source>
</evidence>
<gene>
    <name evidence="11" type="primary">pheT</name>
    <name evidence="11" type="ORF">SNEC2469_LOCUS31237</name>
</gene>
<reference evidence="11" key="1">
    <citation type="submission" date="2021-02" db="EMBL/GenBank/DDBJ databases">
        <authorList>
            <person name="Dougan E. K."/>
            <person name="Rhodes N."/>
            <person name="Thang M."/>
            <person name="Chan C."/>
        </authorList>
    </citation>
    <scope>NUCLEOTIDE SEQUENCE</scope>
</reference>
<dbReference type="SMART" id="SM00547">
    <property type="entry name" value="ZnF_RBZ"/>
    <property type="match status" value="1"/>
</dbReference>
<dbReference type="PROSITE" id="PS01358">
    <property type="entry name" value="ZF_RANBP2_1"/>
    <property type="match status" value="1"/>
</dbReference>
<dbReference type="GO" id="GO:0000049">
    <property type="term" value="F:tRNA binding"/>
    <property type="evidence" value="ECO:0007669"/>
    <property type="project" value="UniProtKB-UniRule"/>
</dbReference>
<dbReference type="Gene3D" id="4.10.1060.10">
    <property type="entry name" value="Zinc finger, RanBP2-type"/>
    <property type="match status" value="1"/>
</dbReference>
<dbReference type="SUPFAM" id="SSF50249">
    <property type="entry name" value="Nucleic acid-binding proteins"/>
    <property type="match status" value="1"/>
</dbReference>
<evidence type="ECO:0000256" key="3">
    <source>
        <dbReference type="ARBA" id="ARBA00022771"/>
    </source>
</evidence>
<organism evidence="11 12">
    <name type="scientific">Symbiodinium necroappetens</name>
    <dbReference type="NCBI Taxonomy" id="1628268"/>
    <lineage>
        <taxon>Eukaryota</taxon>
        <taxon>Sar</taxon>
        <taxon>Alveolata</taxon>
        <taxon>Dinophyceae</taxon>
        <taxon>Suessiales</taxon>
        <taxon>Symbiodiniaceae</taxon>
        <taxon>Symbiodinium</taxon>
    </lineage>
</organism>
<dbReference type="PROSITE" id="PS50199">
    <property type="entry name" value="ZF_RANBP2_2"/>
    <property type="match status" value="1"/>
</dbReference>
<keyword evidence="12" id="KW-1185">Reference proteome</keyword>
<keyword evidence="3 7" id="KW-0863">Zinc-finger</keyword>
<dbReference type="InterPro" id="IPR012340">
    <property type="entry name" value="NA-bd_OB-fold"/>
</dbReference>
<keyword evidence="2" id="KW-0479">Metal-binding</keyword>
<dbReference type="Pfam" id="PF01588">
    <property type="entry name" value="tRNA_bind"/>
    <property type="match status" value="1"/>
</dbReference>
<dbReference type="EMBL" id="CAJNJA010075030">
    <property type="protein sequence ID" value="CAE7913950.1"/>
    <property type="molecule type" value="Genomic_DNA"/>
</dbReference>
<proteinExistence type="predicted"/>
<sequence>MGKKPKEKPAKAKAKAEADPDPAAQPDPWICEECGQENPAEETICVACGAPKPAVIDPRFDGYVVGLVQTCEPVPGKDKLKKLEVDVGESAPLRIVTNASNVKDGSRVVVAKVGAIVNDEPLAKTTVGGCPSEGMLCDSTMLGWSGGGARAAALLP</sequence>
<dbReference type="AlphaFoldDB" id="A0A813BPC3"/>
<evidence type="ECO:0000256" key="4">
    <source>
        <dbReference type="ARBA" id="ARBA00022833"/>
    </source>
</evidence>
<evidence type="ECO:0000256" key="7">
    <source>
        <dbReference type="PROSITE-ProRule" id="PRU00322"/>
    </source>
</evidence>
<dbReference type="PROSITE" id="PS50886">
    <property type="entry name" value="TRBD"/>
    <property type="match status" value="1"/>
</dbReference>
<dbReference type="InterPro" id="IPR036443">
    <property type="entry name" value="Znf_RanBP2_sf"/>
</dbReference>
<accession>A0A813BPC3</accession>
<dbReference type="GO" id="GO:0008270">
    <property type="term" value="F:zinc ion binding"/>
    <property type="evidence" value="ECO:0007669"/>
    <property type="project" value="UniProtKB-KW"/>
</dbReference>
<keyword evidence="4" id="KW-0862">Zinc</keyword>
<dbReference type="Proteomes" id="UP000601435">
    <property type="component" value="Unassembled WGS sequence"/>
</dbReference>
<feature type="region of interest" description="Disordered" evidence="8">
    <location>
        <begin position="1"/>
        <end position="29"/>
    </location>
</feature>
<keyword evidence="1 6" id="KW-0820">tRNA-binding</keyword>
<dbReference type="Pfam" id="PF00641">
    <property type="entry name" value="Zn_ribbon_RanBP"/>
    <property type="match status" value="1"/>
</dbReference>